<evidence type="ECO:0000256" key="1">
    <source>
        <dbReference type="SAM" id="MobiDB-lite"/>
    </source>
</evidence>
<dbReference type="RefSeq" id="WP_148907718.1">
    <property type="nucleotide sequence ID" value="NZ_VNHX01000004.1"/>
</dbReference>
<organism evidence="3 4">
    <name type="scientific">Sphingobacterium allocomposti</name>
    <dbReference type="NCBI Taxonomy" id="415956"/>
    <lineage>
        <taxon>Bacteria</taxon>
        <taxon>Pseudomonadati</taxon>
        <taxon>Bacteroidota</taxon>
        <taxon>Sphingobacteriia</taxon>
        <taxon>Sphingobacteriales</taxon>
        <taxon>Sphingobacteriaceae</taxon>
        <taxon>Sphingobacterium</taxon>
    </lineage>
</organism>
<accession>A0A5S5DLH7</accession>
<reference evidence="3 4" key="1">
    <citation type="submission" date="2019-07" db="EMBL/GenBank/DDBJ databases">
        <title>Genomic Encyclopedia of Archaeal and Bacterial Type Strains, Phase II (KMG-II): from individual species to whole genera.</title>
        <authorList>
            <person name="Goeker M."/>
        </authorList>
    </citation>
    <scope>NUCLEOTIDE SEQUENCE [LARGE SCALE GENOMIC DNA]</scope>
    <source>
        <strain evidence="3 4">DSM 18850</strain>
    </source>
</reference>
<dbReference type="AlphaFoldDB" id="A0A5S5DLH7"/>
<dbReference type="EMBL" id="VNHX01000004">
    <property type="protein sequence ID" value="TYP96783.1"/>
    <property type="molecule type" value="Genomic_DNA"/>
</dbReference>
<evidence type="ECO:0000313" key="3">
    <source>
        <dbReference type="EMBL" id="TYP96783.1"/>
    </source>
</evidence>
<sequence length="128" mass="13560">MKITSILQKNAMAIVAMATIVGFSAFKMAEDKTGKPLAPVTIYFHGNPANASQVSNESLWTDEPNDENCNNANELACSMIVDETDLTASGQLDPSKIQLGASSTSSGFTPTRTGGSSQTLFNPINRSE</sequence>
<protein>
    <submittedName>
        <fullName evidence="3">Uncharacterized protein</fullName>
    </submittedName>
</protein>
<evidence type="ECO:0000313" key="4">
    <source>
        <dbReference type="Proteomes" id="UP000325105"/>
    </source>
</evidence>
<name>A0A5S5DLH7_9SPHI</name>
<comment type="caution">
    <text evidence="3">The sequence shown here is derived from an EMBL/GenBank/DDBJ whole genome shotgun (WGS) entry which is preliminary data.</text>
</comment>
<feature type="chain" id="PRO_5024314033" evidence="2">
    <location>
        <begin position="30"/>
        <end position="128"/>
    </location>
</feature>
<feature type="compositionally biased region" description="Polar residues" evidence="1">
    <location>
        <begin position="100"/>
        <end position="128"/>
    </location>
</feature>
<evidence type="ECO:0000256" key="2">
    <source>
        <dbReference type="SAM" id="SignalP"/>
    </source>
</evidence>
<feature type="region of interest" description="Disordered" evidence="1">
    <location>
        <begin position="91"/>
        <end position="128"/>
    </location>
</feature>
<keyword evidence="4" id="KW-1185">Reference proteome</keyword>
<keyword evidence="2" id="KW-0732">Signal</keyword>
<proteinExistence type="predicted"/>
<dbReference type="OrthoDB" id="711272at2"/>
<feature type="signal peptide" evidence="2">
    <location>
        <begin position="1"/>
        <end position="29"/>
    </location>
</feature>
<dbReference type="Proteomes" id="UP000325105">
    <property type="component" value="Unassembled WGS sequence"/>
</dbReference>
<gene>
    <name evidence="3" type="ORF">BC792_1044</name>
</gene>